<dbReference type="SUPFAM" id="SSF51126">
    <property type="entry name" value="Pectin lyase-like"/>
    <property type="match status" value="1"/>
</dbReference>
<dbReference type="KEGG" id="ptaw:DW352_10240"/>
<proteinExistence type="predicted"/>
<sequence length="448" mass="45627">MPVDRRRLLIAAAASAATASAARAAPLATFGVDAAQYGVRPGAAEDQSARLQRALDACAQSRAPLMLAPGVYRAGDLRLAAGVQIFGVRGATRLSFTRGAVLIAAQGADSVTLSGLAFEGNGVALPQNRGLVDLTSTRGLRLTDCTVSNAGGNGVAVTNSDGAIITGNTIVTSADNALYGVDNTGAIVSNNVIRGCGNGGVRVWQSAKRHDGSVVAANTIEDIAARAGGTGQNGNAVNVFRAANVIVRDNTIRRCAFSAVRGNQASNMQVLGNNCAVMKEAAMYAEFGYEGAVFANNVIDTAENGIAVTNFNDGGRLAVVQGNLLRNVGVRRPDNPPEWTGVGIGVEAEAACTGNVIEDAPGYGIRVGWGPYLRNVTVTGNVVRNAGIGIAVSVVRGAGDATITGNLIAGAKRGGIVGMEWAKAVTGDLAKDGAAAYPQLKIADNQAR</sequence>
<dbReference type="InterPro" id="IPR051550">
    <property type="entry name" value="SCF-Subunits/Alg-Epimerases"/>
</dbReference>
<dbReference type="SMART" id="SM00710">
    <property type="entry name" value="PbH1"/>
    <property type="match status" value="9"/>
</dbReference>
<evidence type="ECO:0000259" key="5">
    <source>
        <dbReference type="Pfam" id="PF13229"/>
    </source>
</evidence>
<feature type="signal peptide" evidence="4">
    <location>
        <begin position="1"/>
        <end position="24"/>
    </location>
</feature>
<keyword evidence="7" id="KW-1185">Reference proteome</keyword>
<comment type="pathway">
    <text evidence="1">Protein modification; protein ubiquitination.</text>
</comment>
<organism evidence="6 7">
    <name type="scientific">Pseudolabrys taiwanensis</name>
    <dbReference type="NCBI Taxonomy" id="331696"/>
    <lineage>
        <taxon>Bacteria</taxon>
        <taxon>Pseudomonadati</taxon>
        <taxon>Pseudomonadota</taxon>
        <taxon>Alphaproteobacteria</taxon>
        <taxon>Hyphomicrobiales</taxon>
        <taxon>Xanthobacteraceae</taxon>
        <taxon>Pseudolabrys</taxon>
    </lineage>
</organism>
<dbReference type="PANTHER" id="PTHR22990:SF15">
    <property type="entry name" value="F-BOX ONLY PROTEIN 10"/>
    <property type="match status" value="1"/>
</dbReference>
<dbReference type="RefSeq" id="WP_115690905.1">
    <property type="nucleotide sequence ID" value="NZ_CP031417.1"/>
</dbReference>
<feature type="chain" id="PRO_5016682944" evidence="4">
    <location>
        <begin position="25"/>
        <end position="448"/>
    </location>
</feature>
<dbReference type="NCBIfam" id="TIGR03808">
    <property type="entry name" value="RR_plus_rpt_1"/>
    <property type="match status" value="1"/>
</dbReference>
<dbReference type="Gene3D" id="2.160.20.10">
    <property type="entry name" value="Single-stranded right-handed beta-helix, Pectin lyase-like"/>
    <property type="match status" value="2"/>
</dbReference>
<reference evidence="6 7" key="1">
    <citation type="submission" date="2018-07" db="EMBL/GenBank/DDBJ databases">
        <authorList>
            <person name="Quirk P.G."/>
            <person name="Krulwich T.A."/>
        </authorList>
    </citation>
    <scope>NUCLEOTIDE SEQUENCE [LARGE SCALE GENOMIC DNA]</scope>
    <source>
        <strain evidence="6 7">CC-BB4</strain>
    </source>
</reference>
<dbReference type="InterPro" id="IPR022388">
    <property type="entry name" value="CHP03808"/>
</dbReference>
<dbReference type="NCBIfam" id="TIGR03804">
    <property type="entry name" value="para_beta_helix"/>
    <property type="match status" value="1"/>
</dbReference>
<evidence type="ECO:0000256" key="1">
    <source>
        <dbReference type="ARBA" id="ARBA00004906"/>
    </source>
</evidence>
<evidence type="ECO:0000313" key="6">
    <source>
        <dbReference type="EMBL" id="AXK80855.1"/>
    </source>
</evidence>
<feature type="domain" description="Right handed beta helix" evidence="5">
    <location>
        <begin position="134"/>
        <end position="221"/>
    </location>
</feature>
<dbReference type="PANTHER" id="PTHR22990">
    <property type="entry name" value="F-BOX ONLY PROTEIN"/>
    <property type="match status" value="1"/>
</dbReference>
<dbReference type="EMBL" id="CP031417">
    <property type="protein sequence ID" value="AXK80855.1"/>
    <property type="molecule type" value="Genomic_DNA"/>
</dbReference>
<dbReference type="InterPro" id="IPR006626">
    <property type="entry name" value="PbH1"/>
</dbReference>
<gene>
    <name evidence="6" type="ORF">DW352_10240</name>
</gene>
<evidence type="ECO:0000313" key="7">
    <source>
        <dbReference type="Proteomes" id="UP000254889"/>
    </source>
</evidence>
<dbReference type="PROSITE" id="PS51318">
    <property type="entry name" value="TAT"/>
    <property type="match status" value="1"/>
</dbReference>
<keyword evidence="2" id="KW-0677">Repeat</keyword>
<dbReference type="AlphaFoldDB" id="A0A345ZVA8"/>
<keyword evidence="3" id="KW-0833">Ubl conjugation pathway</keyword>
<dbReference type="InterPro" id="IPR006311">
    <property type="entry name" value="TAT_signal"/>
</dbReference>
<dbReference type="InterPro" id="IPR011050">
    <property type="entry name" value="Pectin_lyase_fold/virulence"/>
</dbReference>
<dbReference type="InterPro" id="IPR022441">
    <property type="entry name" value="Para_beta_helix_rpt-2"/>
</dbReference>
<protein>
    <submittedName>
        <fullName evidence="6">TIGR03808 family TAT-translocated repetitive protein</fullName>
    </submittedName>
</protein>
<dbReference type="InterPro" id="IPR022444">
    <property type="entry name" value="Cofactor-bd_rpt"/>
</dbReference>
<evidence type="ECO:0000256" key="3">
    <source>
        <dbReference type="ARBA" id="ARBA00022786"/>
    </source>
</evidence>
<name>A0A345ZVA8_9HYPH</name>
<dbReference type="NCBIfam" id="TIGR03807">
    <property type="entry name" value="RR_fam_repeat"/>
    <property type="match status" value="2"/>
</dbReference>
<accession>A0A345ZVA8</accession>
<dbReference type="InterPro" id="IPR039448">
    <property type="entry name" value="Beta_helix"/>
</dbReference>
<keyword evidence="4" id="KW-0732">Signal</keyword>
<dbReference type="Proteomes" id="UP000254889">
    <property type="component" value="Chromosome"/>
</dbReference>
<evidence type="ECO:0000256" key="2">
    <source>
        <dbReference type="ARBA" id="ARBA00022737"/>
    </source>
</evidence>
<dbReference type="OrthoDB" id="9788772at2"/>
<dbReference type="InterPro" id="IPR012334">
    <property type="entry name" value="Pectin_lyas_fold"/>
</dbReference>
<dbReference type="Pfam" id="PF13229">
    <property type="entry name" value="Beta_helix"/>
    <property type="match status" value="1"/>
</dbReference>
<evidence type="ECO:0000256" key="4">
    <source>
        <dbReference type="SAM" id="SignalP"/>
    </source>
</evidence>